<dbReference type="AlphaFoldDB" id="A0A1W0WJA7"/>
<feature type="transmembrane region" description="Helical" evidence="1">
    <location>
        <begin position="53"/>
        <end position="74"/>
    </location>
</feature>
<keyword evidence="1" id="KW-1133">Transmembrane helix</keyword>
<keyword evidence="1" id="KW-0812">Transmembrane</keyword>
<sequence>MLPWKTTNTSGISQFPVLSHNLTQAKQNELSAWIVVTWPKGRKNTSGMSVPTFHYVAINLLMGLVNNPVSIFLIQTKPDGYRTTFAALSGLVLFKYGIPTLCPPTFCPPDILFLFCAPPDSLSPDNFGRGHSVLTDTEASWIDCPPTFCPHRH</sequence>
<keyword evidence="3" id="KW-1185">Reference proteome</keyword>
<organism evidence="2 3">
    <name type="scientific">Hypsibius exemplaris</name>
    <name type="common">Freshwater tardigrade</name>
    <dbReference type="NCBI Taxonomy" id="2072580"/>
    <lineage>
        <taxon>Eukaryota</taxon>
        <taxon>Metazoa</taxon>
        <taxon>Ecdysozoa</taxon>
        <taxon>Tardigrada</taxon>
        <taxon>Eutardigrada</taxon>
        <taxon>Parachela</taxon>
        <taxon>Hypsibioidea</taxon>
        <taxon>Hypsibiidae</taxon>
        <taxon>Hypsibius</taxon>
    </lineage>
</organism>
<evidence type="ECO:0000313" key="3">
    <source>
        <dbReference type="Proteomes" id="UP000192578"/>
    </source>
</evidence>
<keyword evidence="1" id="KW-0472">Membrane</keyword>
<comment type="caution">
    <text evidence="2">The sequence shown here is derived from an EMBL/GenBank/DDBJ whole genome shotgun (WGS) entry which is preliminary data.</text>
</comment>
<reference evidence="3" key="1">
    <citation type="submission" date="2017-01" db="EMBL/GenBank/DDBJ databases">
        <title>Comparative genomics of anhydrobiosis in the tardigrade Hypsibius dujardini.</title>
        <authorList>
            <person name="Yoshida Y."/>
            <person name="Koutsovoulos G."/>
            <person name="Laetsch D."/>
            <person name="Stevens L."/>
            <person name="Kumar S."/>
            <person name="Horikawa D."/>
            <person name="Ishino K."/>
            <person name="Komine S."/>
            <person name="Tomita M."/>
            <person name="Blaxter M."/>
            <person name="Arakawa K."/>
        </authorList>
    </citation>
    <scope>NUCLEOTIDE SEQUENCE [LARGE SCALE GENOMIC DNA]</scope>
    <source>
        <strain evidence="3">Z151</strain>
    </source>
</reference>
<protein>
    <submittedName>
        <fullName evidence="2">Uncharacterized protein</fullName>
    </submittedName>
</protein>
<accession>A0A1W0WJA7</accession>
<proteinExistence type="predicted"/>
<name>A0A1W0WJA7_HYPEX</name>
<evidence type="ECO:0000313" key="2">
    <source>
        <dbReference type="EMBL" id="OQV15294.1"/>
    </source>
</evidence>
<evidence type="ECO:0000256" key="1">
    <source>
        <dbReference type="SAM" id="Phobius"/>
    </source>
</evidence>
<gene>
    <name evidence="2" type="ORF">BV898_10525</name>
</gene>
<dbReference type="Proteomes" id="UP000192578">
    <property type="component" value="Unassembled WGS sequence"/>
</dbReference>
<dbReference type="EMBL" id="MTYJ01000091">
    <property type="protein sequence ID" value="OQV15294.1"/>
    <property type="molecule type" value="Genomic_DNA"/>
</dbReference>